<evidence type="ECO:0000256" key="1">
    <source>
        <dbReference type="SAM" id="Coils"/>
    </source>
</evidence>
<gene>
    <name evidence="4" type="ORF">WCH_AD01390</name>
</gene>
<feature type="transmembrane region" description="Helical" evidence="3">
    <location>
        <begin position="73"/>
        <end position="96"/>
    </location>
</feature>
<feature type="coiled-coil region" evidence="1">
    <location>
        <begin position="7"/>
        <end position="67"/>
    </location>
</feature>
<keyword evidence="3" id="KW-0472">Membrane</keyword>
<keyword evidence="3" id="KW-0812">Transmembrane</keyword>
<dbReference type="EMBL" id="FR872653">
    <property type="protein sequence ID" value="CCB91397.1"/>
    <property type="molecule type" value="Genomic_DNA"/>
</dbReference>
<evidence type="ECO:0000256" key="3">
    <source>
        <dbReference type="SAM" id="Phobius"/>
    </source>
</evidence>
<feature type="transmembrane region" description="Helical" evidence="3">
    <location>
        <begin position="136"/>
        <end position="156"/>
    </location>
</feature>
<sequence length="380" mass="43328">MPIQQIISRREDVIKSINSEVQALNRQFRRNALELDTDKIQELFQDLKEINQNIEARKNEFEFKRKRGRCCGLQGVSTVTWISIGVEFLAAILLGIGEITSLVASQKLDDKISDLEKSCNTTISSAEIDAIEGLSITQIVIIVLAAGLLVPLAGAVKQINDDKDKAHLLMEILEIKEQGKEIRDFLTSFQQFKHSVSPKNSIPEQTQQESFSHCVHCLDHLPEKGFREHIPSRDHWISLMVQLLPEDHPIKEQLRKMRDAALSQVQPESTSDDEKEEETDSSSSPRRKFRGERMTFSYLRTPRIESSDPIQILDTKFKKKYQKKWFALEESLGIHLHCVQLDDVALGRNAAIAPDISYFGATFPVELEDEEIRIPINEIV</sequence>
<dbReference type="AlphaFoldDB" id="F8LDC1"/>
<reference evidence="4" key="1">
    <citation type="submission" date="2011-05" db="EMBL/GenBank/DDBJ databases">
        <title>Unity in variety -- the pan-genome of the Chlamydiae.</title>
        <authorList>
            <person name="Collingro A."/>
            <person name="Tischler P."/>
            <person name="Weinmaier T."/>
            <person name="Penz T."/>
            <person name="Heinz E."/>
            <person name="Brunham R.C."/>
            <person name="Read T.D."/>
            <person name="Bavoil P.M."/>
            <person name="Sachse K."/>
            <person name="Kahane S."/>
            <person name="Friedman M.G."/>
            <person name="Rattei T."/>
            <person name="Myers G.S.A."/>
            <person name="Horn M."/>
        </authorList>
    </citation>
    <scope>NUCLEOTIDE SEQUENCE</scope>
    <source>
        <strain evidence="4">2032/99</strain>
    </source>
</reference>
<proteinExistence type="predicted"/>
<name>F8LDC1_9BACT</name>
<feature type="region of interest" description="Disordered" evidence="2">
    <location>
        <begin position="259"/>
        <end position="287"/>
    </location>
</feature>
<keyword evidence="3" id="KW-1133">Transmembrane helix</keyword>
<evidence type="ECO:0000313" key="4">
    <source>
        <dbReference type="EMBL" id="CCB91397.1"/>
    </source>
</evidence>
<evidence type="ECO:0000256" key="2">
    <source>
        <dbReference type="SAM" id="MobiDB-lite"/>
    </source>
</evidence>
<accession>F8LDC1</accession>
<keyword evidence="1" id="KW-0175">Coiled coil</keyword>
<organism evidence="4">
    <name type="scientific">Waddlia chondrophila 2032/99</name>
    <dbReference type="NCBI Taxonomy" id="765953"/>
    <lineage>
        <taxon>Bacteria</taxon>
        <taxon>Pseudomonadati</taxon>
        <taxon>Chlamydiota</taxon>
        <taxon>Chlamydiia</taxon>
        <taxon>Parachlamydiales</taxon>
        <taxon>Waddliaceae</taxon>
        <taxon>Waddlia</taxon>
    </lineage>
</organism>
<protein>
    <submittedName>
        <fullName evidence="4">Putative membrane protein</fullName>
    </submittedName>
</protein>
<feature type="compositionally biased region" description="Acidic residues" evidence="2">
    <location>
        <begin position="270"/>
        <end position="280"/>
    </location>
</feature>